<organism evidence="2 3">
    <name type="scientific">Thiothrix lacustris</name>
    <dbReference type="NCBI Taxonomy" id="525917"/>
    <lineage>
        <taxon>Bacteria</taxon>
        <taxon>Pseudomonadati</taxon>
        <taxon>Pseudomonadota</taxon>
        <taxon>Gammaproteobacteria</taxon>
        <taxon>Thiotrichales</taxon>
        <taxon>Thiotrichaceae</taxon>
        <taxon>Thiothrix</taxon>
    </lineage>
</organism>
<dbReference type="InterPro" id="IPR036680">
    <property type="entry name" value="SPOR-like_sf"/>
</dbReference>
<dbReference type="Pfam" id="PF05036">
    <property type="entry name" value="SPOR"/>
    <property type="match status" value="1"/>
</dbReference>
<dbReference type="AlphaFoldDB" id="A0A1Y1QMD3"/>
<reference evidence="2 3" key="1">
    <citation type="submission" date="2017-01" db="EMBL/GenBank/DDBJ databases">
        <title>Novel large sulfur bacteria in the metagenomes of groundwater-fed chemosynthetic microbial mats in the Lake Huron basin.</title>
        <authorList>
            <person name="Sharrar A.M."/>
            <person name="Flood B.E."/>
            <person name="Bailey J.V."/>
            <person name="Jones D.S."/>
            <person name="Biddanda B."/>
            <person name="Ruberg S.A."/>
            <person name="Marcus D.N."/>
            <person name="Dick G.J."/>
        </authorList>
    </citation>
    <scope>NUCLEOTIDE SEQUENCE [LARGE SCALE GENOMIC DNA]</scope>
    <source>
        <strain evidence="2">A8</strain>
    </source>
</reference>
<dbReference type="EMBL" id="MTEJ01000160">
    <property type="protein sequence ID" value="OQX08910.1"/>
    <property type="molecule type" value="Genomic_DNA"/>
</dbReference>
<evidence type="ECO:0000259" key="1">
    <source>
        <dbReference type="PROSITE" id="PS51724"/>
    </source>
</evidence>
<feature type="domain" description="SPOR" evidence="1">
    <location>
        <begin position="147"/>
        <end position="220"/>
    </location>
</feature>
<protein>
    <recommendedName>
        <fullName evidence="1">SPOR domain-containing protein</fullName>
    </recommendedName>
</protein>
<proteinExistence type="predicted"/>
<sequence length="220" mass="22496">MEGAATSIFLQNESLFAKLQEDKIVYQYNNYLGPFIMQNKMKLGAASLTLAVLMSGCAPMASTTPQASATGDYNTGGSYAAGTTGAYDPNAAAPAANNYYDYSSGSSSTGAAAPSSSGYDNYYANSTGGSSGGSYDYNSGSTGGSNGSASGSYAVQVLASPNRGTAESMLSQMRSAGFTAVIDNVGGYYKVRIPYGSASEAKASLGRVRGTVPDAFYTTR</sequence>
<dbReference type="GO" id="GO:0042834">
    <property type="term" value="F:peptidoglycan binding"/>
    <property type="evidence" value="ECO:0007669"/>
    <property type="project" value="InterPro"/>
</dbReference>
<gene>
    <name evidence="2" type="ORF">BWK73_24090</name>
</gene>
<dbReference type="SUPFAM" id="SSF110997">
    <property type="entry name" value="Sporulation related repeat"/>
    <property type="match status" value="1"/>
</dbReference>
<dbReference type="PROSITE" id="PS51724">
    <property type="entry name" value="SPOR"/>
    <property type="match status" value="1"/>
</dbReference>
<evidence type="ECO:0000313" key="3">
    <source>
        <dbReference type="Proteomes" id="UP000192491"/>
    </source>
</evidence>
<dbReference type="Proteomes" id="UP000192491">
    <property type="component" value="Unassembled WGS sequence"/>
</dbReference>
<name>A0A1Y1QMD3_9GAMM</name>
<evidence type="ECO:0000313" key="2">
    <source>
        <dbReference type="EMBL" id="OQX08910.1"/>
    </source>
</evidence>
<dbReference type="Gene3D" id="3.30.70.1070">
    <property type="entry name" value="Sporulation related repeat"/>
    <property type="match status" value="1"/>
</dbReference>
<comment type="caution">
    <text evidence="2">The sequence shown here is derived from an EMBL/GenBank/DDBJ whole genome shotgun (WGS) entry which is preliminary data.</text>
</comment>
<accession>A0A1Y1QMD3</accession>
<dbReference type="InterPro" id="IPR007730">
    <property type="entry name" value="SPOR-like_dom"/>
</dbReference>